<gene>
    <name evidence="13 14" type="primary">lpxK</name>
    <name evidence="14" type="ORF">ACFSR8_04625</name>
</gene>
<dbReference type="RefSeq" id="WP_380289525.1">
    <property type="nucleotide sequence ID" value="NZ_JBHULY010000006.1"/>
</dbReference>
<keyword evidence="5 13" id="KW-0444">Lipid biosynthesis</keyword>
<keyword evidence="6 13" id="KW-0441">Lipid A biosynthesis</keyword>
<keyword evidence="7 13" id="KW-0808">Transferase</keyword>
<organism evidence="14 15">
    <name type="scientific">Hyunsoonleella rubra</name>
    <dbReference type="NCBI Taxonomy" id="1737062"/>
    <lineage>
        <taxon>Bacteria</taxon>
        <taxon>Pseudomonadati</taxon>
        <taxon>Bacteroidota</taxon>
        <taxon>Flavobacteriia</taxon>
        <taxon>Flavobacteriales</taxon>
        <taxon>Flavobacteriaceae</taxon>
    </lineage>
</organism>
<keyword evidence="8 13" id="KW-0547">Nucleotide-binding</keyword>
<dbReference type="InterPro" id="IPR027417">
    <property type="entry name" value="P-loop_NTPase"/>
</dbReference>
<dbReference type="GO" id="GO:0009029">
    <property type="term" value="F:lipid-A 4'-kinase activity"/>
    <property type="evidence" value="ECO:0007669"/>
    <property type="project" value="UniProtKB-EC"/>
</dbReference>
<name>A0ABW5T8B3_9FLAO</name>
<dbReference type="Proteomes" id="UP001597476">
    <property type="component" value="Unassembled WGS sequence"/>
</dbReference>
<evidence type="ECO:0000256" key="7">
    <source>
        <dbReference type="ARBA" id="ARBA00022679"/>
    </source>
</evidence>
<dbReference type="SUPFAM" id="SSF52540">
    <property type="entry name" value="P-loop containing nucleoside triphosphate hydrolases"/>
    <property type="match status" value="1"/>
</dbReference>
<comment type="catalytic activity">
    <reaction evidence="13">
        <text>a lipid A disaccharide + ATP = a lipid IVA + ADP + H(+)</text>
        <dbReference type="Rhea" id="RHEA:67840"/>
        <dbReference type="ChEBI" id="CHEBI:15378"/>
        <dbReference type="ChEBI" id="CHEBI:30616"/>
        <dbReference type="ChEBI" id="CHEBI:176343"/>
        <dbReference type="ChEBI" id="CHEBI:176425"/>
        <dbReference type="ChEBI" id="CHEBI:456216"/>
        <dbReference type="EC" id="2.7.1.130"/>
    </reaction>
</comment>
<comment type="pathway">
    <text evidence="2 13">Glycolipid biosynthesis; lipid IV(A) biosynthesis; lipid IV(A) from (3R)-3-hydroxytetradecanoyl-[acyl-carrier-protein] and UDP-N-acetyl-alpha-D-glucosamine: step 6/6.</text>
</comment>
<dbReference type="PANTHER" id="PTHR42724">
    <property type="entry name" value="TETRAACYLDISACCHARIDE 4'-KINASE"/>
    <property type="match status" value="1"/>
</dbReference>
<evidence type="ECO:0000256" key="2">
    <source>
        <dbReference type="ARBA" id="ARBA00004870"/>
    </source>
</evidence>
<dbReference type="Pfam" id="PF02606">
    <property type="entry name" value="LpxK"/>
    <property type="match status" value="1"/>
</dbReference>
<evidence type="ECO:0000256" key="10">
    <source>
        <dbReference type="ARBA" id="ARBA00022840"/>
    </source>
</evidence>
<evidence type="ECO:0000256" key="4">
    <source>
        <dbReference type="ARBA" id="ARBA00016436"/>
    </source>
</evidence>
<dbReference type="EC" id="2.7.1.130" evidence="3 13"/>
<keyword evidence="11 13" id="KW-0443">Lipid metabolism</keyword>
<evidence type="ECO:0000256" key="3">
    <source>
        <dbReference type="ARBA" id="ARBA00012071"/>
    </source>
</evidence>
<evidence type="ECO:0000256" key="11">
    <source>
        <dbReference type="ARBA" id="ARBA00023098"/>
    </source>
</evidence>
<reference evidence="15" key="1">
    <citation type="journal article" date="2019" name="Int. J. Syst. Evol. Microbiol.">
        <title>The Global Catalogue of Microorganisms (GCM) 10K type strain sequencing project: providing services to taxonomists for standard genome sequencing and annotation.</title>
        <authorList>
            <consortium name="The Broad Institute Genomics Platform"/>
            <consortium name="The Broad Institute Genome Sequencing Center for Infectious Disease"/>
            <person name="Wu L."/>
            <person name="Ma J."/>
        </authorList>
    </citation>
    <scope>NUCLEOTIDE SEQUENCE [LARGE SCALE GENOMIC DNA]</scope>
    <source>
        <strain evidence="15">KCTC 42398</strain>
    </source>
</reference>
<keyword evidence="10 13" id="KW-0067">ATP-binding</keyword>
<keyword evidence="15" id="KW-1185">Reference proteome</keyword>
<dbReference type="EMBL" id="JBHULY010000006">
    <property type="protein sequence ID" value="MFD2725488.1"/>
    <property type="molecule type" value="Genomic_DNA"/>
</dbReference>
<evidence type="ECO:0000313" key="14">
    <source>
        <dbReference type="EMBL" id="MFD2725488.1"/>
    </source>
</evidence>
<evidence type="ECO:0000256" key="5">
    <source>
        <dbReference type="ARBA" id="ARBA00022516"/>
    </source>
</evidence>
<dbReference type="InterPro" id="IPR003758">
    <property type="entry name" value="LpxK"/>
</dbReference>
<evidence type="ECO:0000256" key="9">
    <source>
        <dbReference type="ARBA" id="ARBA00022777"/>
    </source>
</evidence>
<protein>
    <recommendedName>
        <fullName evidence="4 13">Tetraacyldisaccharide 4'-kinase</fullName>
        <ecNumber evidence="3 13">2.7.1.130</ecNumber>
    </recommendedName>
    <alternativeName>
        <fullName evidence="12 13">Lipid A 4'-kinase</fullName>
    </alternativeName>
</protein>
<sequence>MKLLRKILFPIVPVYFIVTWCRNKLYDWGIKSSTSFDFPVICVGNLSVGGTGKTPMIEYLIRLLKDENSLSTLSRGYKRKTEGFQLANEDAIAQTIGDEPYQFYHKFGSEVQVAVDGNRVNGIQQLRKLSNPPNLILLDDAYQHRKVKAGFYILLTTFNNPYFKDIVLPTGDLREPRGGAQRADIIVVTKCPPNLSEAEKSQFVNSIKPKEGQSVFFSSIGYADEVLSERSKKKLTELESFTLVTGIANAQPLVDHLKRKGLSFEHLSFNDHHEFTEKDIALLEKKFMILTTEKDFMRLKHYHCLMGKLFYLPISVSMDEPEQFDNLVKNYLKSY</sequence>
<comment type="caution">
    <text evidence="14">The sequence shown here is derived from an EMBL/GenBank/DDBJ whole genome shotgun (WGS) entry which is preliminary data.</text>
</comment>
<evidence type="ECO:0000256" key="12">
    <source>
        <dbReference type="ARBA" id="ARBA00029757"/>
    </source>
</evidence>
<evidence type="ECO:0000313" key="15">
    <source>
        <dbReference type="Proteomes" id="UP001597476"/>
    </source>
</evidence>
<evidence type="ECO:0000256" key="6">
    <source>
        <dbReference type="ARBA" id="ARBA00022556"/>
    </source>
</evidence>
<accession>A0ABW5T8B3</accession>
<keyword evidence="9 13" id="KW-0418">Kinase</keyword>
<proteinExistence type="inferred from homology"/>
<comment type="function">
    <text evidence="1 13">Transfers the gamma-phosphate of ATP to the 4'-position of a tetraacyldisaccharide 1-phosphate intermediate (termed DS-1-P) to form tetraacyldisaccharide 1,4'-bis-phosphate (lipid IVA).</text>
</comment>
<evidence type="ECO:0000256" key="1">
    <source>
        <dbReference type="ARBA" id="ARBA00002274"/>
    </source>
</evidence>
<dbReference type="NCBIfam" id="TIGR00682">
    <property type="entry name" value="lpxK"/>
    <property type="match status" value="1"/>
</dbReference>
<dbReference type="PANTHER" id="PTHR42724:SF1">
    <property type="entry name" value="TETRAACYLDISACCHARIDE 4'-KINASE, MITOCHONDRIAL-RELATED"/>
    <property type="match status" value="1"/>
</dbReference>
<feature type="binding site" evidence="13">
    <location>
        <begin position="47"/>
        <end position="54"/>
    </location>
    <ligand>
        <name>ATP</name>
        <dbReference type="ChEBI" id="CHEBI:30616"/>
    </ligand>
</feature>
<dbReference type="HAMAP" id="MF_00409">
    <property type="entry name" value="LpxK"/>
    <property type="match status" value="1"/>
</dbReference>
<evidence type="ECO:0000256" key="8">
    <source>
        <dbReference type="ARBA" id="ARBA00022741"/>
    </source>
</evidence>
<comment type="similarity">
    <text evidence="13">Belongs to the LpxK family.</text>
</comment>
<evidence type="ECO:0000256" key="13">
    <source>
        <dbReference type="HAMAP-Rule" id="MF_00409"/>
    </source>
</evidence>